<dbReference type="EMBL" id="CADCWG010000144">
    <property type="protein sequence ID" value="CAA9555074.1"/>
    <property type="molecule type" value="Genomic_DNA"/>
</dbReference>
<gene>
    <name evidence="2" type="ORF">AVDCRST_MAG49-2115</name>
</gene>
<evidence type="ECO:0000256" key="1">
    <source>
        <dbReference type="SAM" id="MobiDB-lite"/>
    </source>
</evidence>
<dbReference type="AlphaFoldDB" id="A0A6J4US49"/>
<accession>A0A6J4US49</accession>
<name>A0A6J4US49_9BACT</name>
<feature type="compositionally biased region" description="Basic residues" evidence="1">
    <location>
        <begin position="1"/>
        <end position="24"/>
    </location>
</feature>
<feature type="non-terminal residue" evidence="2">
    <location>
        <position position="290"/>
    </location>
</feature>
<feature type="compositionally biased region" description="Basic residues" evidence="1">
    <location>
        <begin position="56"/>
        <end position="74"/>
    </location>
</feature>
<feature type="compositionally biased region" description="Basic residues" evidence="1">
    <location>
        <begin position="92"/>
        <end position="107"/>
    </location>
</feature>
<keyword evidence="2" id="KW-0413">Isomerase</keyword>
<feature type="region of interest" description="Disordered" evidence="1">
    <location>
        <begin position="1"/>
        <end position="290"/>
    </location>
</feature>
<organism evidence="2">
    <name type="scientific">uncultured Thermomicrobiales bacterium</name>
    <dbReference type="NCBI Taxonomy" id="1645740"/>
    <lineage>
        <taxon>Bacteria</taxon>
        <taxon>Pseudomonadati</taxon>
        <taxon>Thermomicrobiota</taxon>
        <taxon>Thermomicrobia</taxon>
        <taxon>Thermomicrobiales</taxon>
        <taxon>environmental samples</taxon>
    </lineage>
</organism>
<feature type="compositionally biased region" description="Basic residues" evidence="1">
    <location>
        <begin position="180"/>
        <end position="196"/>
    </location>
</feature>
<feature type="compositionally biased region" description="Basic and acidic residues" evidence="1">
    <location>
        <begin position="243"/>
        <end position="253"/>
    </location>
</feature>
<evidence type="ECO:0000313" key="2">
    <source>
        <dbReference type="EMBL" id="CAA9555074.1"/>
    </source>
</evidence>
<reference evidence="2" key="1">
    <citation type="submission" date="2020-02" db="EMBL/GenBank/DDBJ databases">
        <authorList>
            <person name="Meier V. D."/>
        </authorList>
    </citation>
    <scope>NUCLEOTIDE SEQUENCE</scope>
    <source>
        <strain evidence="2">AVDCRST_MAG49</strain>
    </source>
</reference>
<feature type="compositionally biased region" description="Low complexity" evidence="1">
    <location>
        <begin position="39"/>
        <end position="50"/>
    </location>
</feature>
<feature type="compositionally biased region" description="Basic and acidic residues" evidence="1">
    <location>
        <begin position="147"/>
        <end position="172"/>
    </location>
</feature>
<protein>
    <submittedName>
        <fullName evidence="2">UDP-glucose 4-epimerase</fullName>
        <ecNumber evidence="2">5.1.3.2</ecNumber>
    </submittedName>
</protein>
<dbReference type="EC" id="5.1.3.2" evidence="2"/>
<sequence>EGPRHRRRRPRRAGRRRRPRRPRPRGGGGRPPARRRRPAAGQCRRLPAGAVPGGGPRRRRPGRRRDGRLRRGRPPRRDPRARPPPGPDRLRQQHRRHVRRAPRRRAARGPAGGHRQQRLRLRHGLGAEAAPAALRPDRRGAPAAEPRLLRPLEGGRRADGRDVPPPDRDGRRGAALPLGHHPRRVPGRGPRPRRRPGAGGGQCQRSLGLRRPARRRYGLPARGGGGRHRLRADERHRGRHAARRADGGGDPRARPGGRAPRPHRWPRQRLQPRPCPRADPLRTTPLLARL</sequence>
<dbReference type="GO" id="GO:0003978">
    <property type="term" value="F:UDP-glucose 4-epimerase activity"/>
    <property type="evidence" value="ECO:0007669"/>
    <property type="project" value="UniProtKB-EC"/>
</dbReference>
<feature type="non-terminal residue" evidence="2">
    <location>
        <position position="1"/>
    </location>
</feature>
<proteinExistence type="predicted"/>